<dbReference type="HAMAP" id="MF_01940">
    <property type="entry name" value="RNA_CPDase"/>
    <property type="match status" value="1"/>
</dbReference>
<accession>A0A8J4E3H0</accession>
<comment type="caution">
    <text evidence="3">The sequence shown here is derived from an EMBL/GenBank/DDBJ whole genome shotgun (WGS) entry which is preliminary data.</text>
</comment>
<evidence type="ECO:0000256" key="2">
    <source>
        <dbReference type="HAMAP-Rule" id="MF_01940"/>
    </source>
</evidence>
<comment type="function">
    <text evidence="2">Hydrolyzes RNA 2',3'-cyclic phosphodiester to an RNA 2'-phosphomonoester.</text>
</comment>
<sequence>MRLFVAAFPPPGVLADFVSHVSTLCCGEPRPPGGSLRLVTPERVHLTLTFIGEVDDDRLPVVEAAVAAGVRRWAGAGRTGSVKKDEKRKVPRLRIGGGGRFGRGKFTVVWAGVRGDTTALGDLVTDLRQELRTAKVPFDVKAHRPHVTVARPGDRLADEQVACDLAALGSYEGPEWSVESIDLVRSNQGPNITYDRLSAFPLG</sequence>
<comment type="catalytic activity">
    <reaction evidence="2">
        <text>a 3'-end 2',3'-cyclophospho-ribonucleotide-RNA + H2O = a 3'-end 2'-phospho-ribonucleotide-RNA + H(+)</text>
        <dbReference type="Rhea" id="RHEA:11828"/>
        <dbReference type="Rhea" id="RHEA-COMP:10464"/>
        <dbReference type="Rhea" id="RHEA-COMP:17353"/>
        <dbReference type="ChEBI" id="CHEBI:15377"/>
        <dbReference type="ChEBI" id="CHEBI:15378"/>
        <dbReference type="ChEBI" id="CHEBI:83064"/>
        <dbReference type="ChEBI" id="CHEBI:173113"/>
        <dbReference type="EC" id="3.1.4.58"/>
    </reaction>
</comment>
<keyword evidence="4" id="KW-1185">Reference proteome</keyword>
<organism evidence="3 4">
    <name type="scientific">Virgisporangium aurantiacum</name>
    <dbReference type="NCBI Taxonomy" id="175570"/>
    <lineage>
        <taxon>Bacteria</taxon>
        <taxon>Bacillati</taxon>
        <taxon>Actinomycetota</taxon>
        <taxon>Actinomycetes</taxon>
        <taxon>Micromonosporales</taxon>
        <taxon>Micromonosporaceae</taxon>
        <taxon>Virgisporangium</taxon>
    </lineage>
</organism>
<name>A0A8J4E3H0_9ACTN</name>
<dbReference type="SUPFAM" id="SSF55144">
    <property type="entry name" value="LigT-like"/>
    <property type="match status" value="1"/>
</dbReference>
<feature type="active site" description="Proton acceptor" evidence="2">
    <location>
        <position position="146"/>
    </location>
</feature>
<evidence type="ECO:0000313" key="3">
    <source>
        <dbReference type="EMBL" id="GIJ59938.1"/>
    </source>
</evidence>
<proteinExistence type="inferred from homology"/>
<dbReference type="EC" id="3.1.4.58" evidence="2"/>
<feature type="short sequence motif" description="HXTX 2" evidence="2">
    <location>
        <begin position="146"/>
        <end position="149"/>
    </location>
</feature>
<dbReference type="Pfam" id="PF13563">
    <property type="entry name" value="2_5_RNA_ligase2"/>
    <property type="match status" value="1"/>
</dbReference>
<dbReference type="InterPro" id="IPR004175">
    <property type="entry name" value="RNA_CPDase"/>
</dbReference>
<dbReference type="InterPro" id="IPR009097">
    <property type="entry name" value="Cyclic_Pdiesterase"/>
</dbReference>
<dbReference type="GO" id="GO:0008664">
    <property type="term" value="F:RNA 2',3'-cyclic 3'-phosphodiesterase activity"/>
    <property type="evidence" value="ECO:0007669"/>
    <property type="project" value="UniProtKB-EC"/>
</dbReference>
<protein>
    <recommendedName>
        <fullName evidence="2">RNA 2',3'-cyclic phosphodiesterase</fullName>
        <shortName evidence="2">RNA 2',3'-CPDase</shortName>
        <ecNumber evidence="2">3.1.4.58</ecNumber>
    </recommendedName>
</protein>
<gene>
    <name evidence="3" type="ORF">Vau01_074540</name>
</gene>
<dbReference type="Proteomes" id="UP000612585">
    <property type="component" value="Unassembled WGS sequence"/>
</dbReference>
<feature type="active site" description="Proton donor" evidence="2">
    <location>
        <position position="45"/>
    </location>
</feature>
<dbReference type="GO" id="GO:0004113">
    <property type="term" value="F:2',3'-cyclic-nucleotide 3'-phosphodiesterase activity"/>
    <property type="evidence" value="ECO:0007669"/>
    <property type="project" value="InterPro"/>
</dbReference>
<dbReference type="PANTHER" id="PTHR35561">
    <property type="entry name" value="RNA 2',3'-CYCLIC PHOSPHODIESTERASE"/>
    <property type="match status" value="1"/>
</dbReference>
<dbReference type="Gene3D" id="3.90.1140.10">
    <property type="entry name" value="Cyclic phosphodiesterase"/>
    <property type="match status" value="1"/>
</dbReference>
<feature type="short sequence motif" description="HXTX 1" evidence="2">
    <location>
        <begin position="45"/>
        <end position="48"/>
    </location>
</feature>
<evidence type="ECO:0000313" key="4">
    <source>
        <dbReference type="Proteomes" id="UP000612585"/>
    </source>
</evidence>
<dbReference type="EMBL" id="BOPG01000049">
    <property type="protein sequence ID" value="GIJ59938.1"/>
    <property type="molecule type" value="Genomic_DNA"/>
</dbReference>
<dbReference type="AlphaFoldDB" id="A0A8J4E3H0"/>
<comment type="similarity">
    <text evidence="2">Belongs to the 2H phosphoesterase superfamily. ThpR family.</text>
</comment>
<reference evidence="3" key="1">
    <citation type="submission" date="2021-01" db="EMBL/GenBank/DDBJ databases">
        <title>Whole genome shotgun sequence of Virgisporangium aurantiacum NBRC 16421.</title>
        <authorList>
            <person name="Komaki H."/>
            <person name="Tamura T."/>
        </authorList>
    </citation>
    <scope>NUCLEOTIDE SEQUENCE</scope>
    <source>
        <strain evidence="3">NBRC 16421</strain>
    </source>
</reference>
<keyword evidence="1 2" id="KW-0378">Hydrolase</keyword>
<dbReference type="PANTHER" id="PTHR35561:SF1">
    <property type="entry name" value="RNA 2',3'-CYCLIC PHOSPHODIESTERASE"/>
    <property type="match status" value="1"/>
</dbReference>
<evidence type="ECO:0000256" key="1">
    <source>
        <dbReference type="ARBA" id="ARBA00022801"/>
    </source>
</evidence>